<comment type="catalytic activity">
    <reaction evidence="2 18 19">
        <text>(6R)-NADPHX = (6S)-NADPHX</text>
        <dbReference type="Rhea" id="RHEA:32227"/>
        <dbReference type="ChEBI" id="CHEBI:64076"/>
        <dbReference type="ChEBI" id="CHEBI:64077"/>
        <dbReference type="EC" id="5.1.99.6"/>
    </reaction>
</comment>
<comment type="similarity">
    <text evidence="17">Belongs to the NnrD/CARKD family.</text>
</comment>
<dbReference type="EMBL" id="JACOFU010000001">
    <property type="protein sequence ID" value="MBC3830207.1"/>
    <property type="molecule type" value="Genomic_DNA"/>
</dbReference>
<dbReference type="CDD" id="cd01171">
    <property type="entry name" value="YXKO-related"/>
    <property type="match status" value="1"/>
</dbReference>
<dbReference type="Pfam" id="PF01256">
    <property type="entry name" value="Carb_kinase"/>
    <property type="match status" value="1"/>
</dbReference>
<evidence type="ECO:0000256" key="19">
    <source>
        <dbReference type="PIRNR" id="PIRNR017184"/>
    </source>
</evidence>
<dbReference type="Gene3D" id="3.40.50.10260">
    <property type="entry name" value="YjeF N-terminal domain"/>
    <property type="match status" value="1"/>
</dbReference>
<feature type="binding site" evidence="17">
    <location>
        <begin position="427"/>
        <end position="431"/>
    </location>
    <ligand>
        <name>AMP</name>
        <dbReference type="ChEBI" id="CHEBI:456215"/>
    </ligand>
</feature>
<evidence type="ECO:0000256" key="12">
    <source>
        <dbReference type="ARBA" id="ARBA00023239"/>
    </source>
</evidence>
<keyword evidence="13" id="KW-0511">Multifunctional enzyme</keyword>
<comment type="function">
    <text evidence="18">Catalyzes the epimerization of the S- and R-forms of NAD(P)HX, a damaged form of NAD(P)H that is a result of enzymatic or heat-dependent hydration. This is a prerequisite for the S-specific NAD(P)H-hydrate dehydratase to allow the repair of both epimers of NAD(P)HX.</text>
</comment>
<evidence type="ECO:0000259" key="21">
    <source>
        <dbReference type="PROSITE" id="PS51385"/>
    </source>
</evidence>
<dbReference type="PROSITE" id="PS51383">
    <property type="entry name" value="YJEF_C_3"/>
    <property type="match status" value="1"/>
</dbReference>
<dbReference type="RefSeq" id="WP_186889235.1">
    <property type="nucleotide sequence ID" value="NZ_JACOFU010000001.1"/>
</dbReference>
<evidence type="ECO:0000256" key="14">
    <source>
        <dbReference type="ARBA" id="ARBA00025153"/>
    </source>
</evidence>
<dbReference type="HAMAP" id="MF_01966">
    <property type="entry name" value="NADHX_epimerase"/>
    <property type="match status" value="1"/>
</dbReference>
<comment type="similarity">
    <text evidence="3 19">In the N-terminal section; belongs to the NnrE/AIBP family.</text>
</comment>
<dbReference type="InterPro" id="IPR000631">
    <property type="entry name" value="CARKD"/>
</dbReference>
<sequence length="519" mass="55089">MPTTTPNSHEIAETHLTTLYRCEQIRSIELDAKKRLPSGALMRAAGIAATRLALSLLSHKKGRVLILAGAGDNGGDALETAHQLAKESIDVHIILLGHGENYSTEANQSLQRAKQSKLHWTSVEECKNHPLTYWDLIIDGLFGIGLNSAIEGDAADLIQLINLHNHQQKTPVLSLDVPSGLNADTGQLFAGKEIAIRATHTLSFIANKVGLHTAKAKDYAGQVLTDSLSLDQTTYPAPYAHLLTERSFKLRMAERQQDSHKGSYGEVLIIGGSTGMVGAPILAGRAALLCGSGRVYLGMIDKQFPALDIVHPELMIASAQSSNLVRPVVVIGPGLSTSEDARDILQKTLQESHTLVIDADALNLIAVHEELKNLVRLRAQKKWRTILTPHPLEAARLLGATVEEIQADRCKAAENLASNFQACVVLKGAGSIIADSTSIWINSSGNASLATAGTGDVLAGVCAAMLAQGLSSTHAACLAVYLHGKAADNCLVNGLGPVGLTASELIPAIRTALNAIQKT</sequence>
<comment type="function">
    <text evidence="17">Catalyzes the dehydration of the S-form of NAD(P)HX at the expense of ADP, which is converted to AMP. Together with NAD(P)HX epimerase, which catalyzes the epimerization of the S- and R-forms, the enzyme allows the repair of both epimers of NAD(P)HX, a damaged form of NAD(P)H that is a result of enzymatic or heat-dependent hydration.</text>
</comment>
<feature type="binding site" evidence="18">
    <location>
        <position position="139"/>
    </location>
    <ligand>
        <name>K(+)</name>
        <dbReference type="ChEBI" id="CHEBI:29103"/>
    </ligand>
</feature>
<dbReference type="InterPro" id="IPR029056">
    <property type="entry name" value="Ribokinase-like"/>
</dbReference>
<feature type="domain" description="YjeF N-terminal" evidence="21">
    <location>
        <begin position="25"/>
        <end position="236"/>
    </location>
</feature>
<evidence type="ECO:0000256" key="4">
    <source>
        <dbReference type="ARBA" id="ARBA00009524"/>
    </source>
</evidence>
<evidence type="ECO:0000256" key="9">
    <source>
        <dbReference type="ARBA" id="ARBA00022958"/>
    </source>
</evidence>
<dbReference type="PANTHER" id="PTHR12592">
    <property type="entry name" value="ATP-DEPENDENT (S)-NAD(P)H-HYDRATE DEHYDRATASE FAMILY MEMBER"/>
    <property type="match status" value="1"/>
</dbReference>
<comment type="subunit">
    <text evidence="17">Homotetramer.</text>
</comment>
<evidence type="ECO:0000256" key="1">
    <source>
        <dbReference type="ARBA" id="ARBA00000013"/>
    </source>
</evidence>
<feature type="binding site" evidence="18">
    <location>
        <begin position="72"/>
        <end position="76"/>
    </location>
    <ligand>
        <name>(6S)-NADPHX</name>
        <dbReference type="ChEBI" id="CHEBI:64076"/>
    </ligand>
</feature>
<evidence type="ECO:0000256" key="5">
    <source>
        <dbReference type="ARBA" id="ARBA00022723"/>
    </source>
</evidence>
<comment type="cofactor">
    <cofactor evidence="17">
        <name>Mg(2+)</name>
        <dbReference type="ChEBI" id="CHEBI:18420"/>
    </cofactor>
</comment>
<evidence type="ECO:0000256" key="17">
    <source>
        <dbReference type="HAMAP-Rule" id="MF_01965"/>
    </source>
</evidence>
<feature type="binding site" evidence="18">
    <location>
        <position position="179"/>
    </location>
    <ligand>
        <name>K(+)</name>
        <dbReference type="ChEBI" id="CHEBI:29103"/>
    </ligand>
</feature>
<dbReference type="InterPro" id="IPR030677">
    <property type="entry name" value="Nnr"/>
</dbReference>
<dbReference type="Proteomes" id="UP000643610">
    <property type="component" value="Unassembled WGS sequence"/>
</dbReference>
<evidence type="ECO:0000256" key="3">
    <source>
        <dbReference type="ARBA" id="ARBA00006001"/>
    </source>
</evidence>
<accession>A0ABR6XL08</accession>
<dbReference type="PANTHER" id="PTHR12592:SF0">
    <property type="entry name" value="ATP-DEPENDENT (S)-NAD(P)H-HYDRATE DEHYDRATASE"/>
    <property type="match status" value="1"/>
</dbReference>
<comment type="catalytic activity">
    <reaction evidence="16 17 19">
        <text>(6S)-NADPHX + ADP = AMP + phosphate + NADPH + H(+)</text>
        <dbReference type="Rhea" id="RHEA:32235"/>
        <dbReference type="ChEBI" id="CHEBI:15378"/>
        <dbReference type="ChEBI" id="CHEBI:43474"/>
        <dbReference type="ChEBI" id="CHEBI:57783"/>
        <dbReference type="ChEBI" id="CHEBI:64076"/>
        <dbReference type="ChEBI" id="CHEBI:456215"/>
        <dbReference type="ChEBI" id="CHEBI:456216"/>
        <dbReference type="EC" id="4.2.1.136"/>
    </reaction>
</comment>
<dbReference type="InterPro" id="IPR036652">
    <property type="entry name" value="YjeF_N_dom_sf"/>
</dbReference>
<evidence type="ECO:0000313" key="22">
    <source>
        <dbReference type="EMBL" id="MBC3830207.1"/>
    </source>
</evidence>
<feature type="binding site" evidence="17">
    <location>
        <position position="455"/>
    </location>
    <ligand>
        <name>AMP</name>
        <dbReference type="ChEBI" id="CHEBI:456215"/>
    </ligand>
</feature>
<feature type="binding site" evidence="17">
    <location>
        <position position="456"/>
    </location>
    <ligand>
        <name>(6S)-NADPHX</name>
        <dbReference type="ChEBI" id="CHEBI:64076"/>
    </ligand>
</feature>
<feature type="binding site" evidence="17">
    <location>
        <position position="334"/>
    </location>
    <ligand>
        <name>(6S)-NADPHX</name>
        <dbReference type="ChEBI" id="CHEBI:64076"/>
    </ligand>
</feature>
<protein>
    <recommendedName>
        <fullName evidence="19">Bifunctional NAD(P)H-hydrate repair enzyme</fullName>
    </recommendedName>
    <alternativeName>
        <fullName evidence="19">Nicotinamide nucleotide repair protein</fullName>
    </alternativeName>
    <domain>
        <recommendedName>
            <fullName evidence="19">ADP-dependent (S)-NAD(P)H-hydrate dehydratase</fullName>
            <ecNumber evidence="19">4.2.1.136</ecNumber>
        </recommendedName>
        <alternativeName>
            <fullName evidence="19">ADP-dependent NAD(P)HX dehydratase</fullName>
        </alternativeName>
    </domain>
    <domain>
        <recommendedName>
            <fullName evidence="19">NAD(P)H-hydrate epimerase</fullName>
            <ecNumber evidence="19">5.1.99.6</ecNumber>
        </recommendedName>
    </domain>
</protein>
<keyword evidence="9 18" id="KW-0630">Potassium</keyword>
<organism evidence="22 23">
    <name type="scientific">Undibacterium amnicola</name>
    <dbReference type="NCBI Taxonomy" id="1834038"/>
    <lineage>
        <taxon>Bacteria</taxon>
        <taxon>Pseudomonadati</taxon>
        <taxon>Pseudomonadota</taxon>
        <taxon>Betaproteobacteria</taxon>
        <taxon>Burkholderiales</taxon>
        <taxon>Oxalobacteraceae</taxon>
        <taxon>Undibacterium</taxon>
    </lineage>
</organism>
<feature type="binding site" evidence="17">
    <location>
        <position position="390"/>
    </location>
    <ligand>
        <name>(6S)-NADPHX</name>
        <dbReference type="ChEBI" id="CHEBI:64076"/>
    </ligand>
</feature>
<evidence type="ECO:0000256" key="6">
    <source>
        <dbReference type="ARBA" id="ARBA00022741"/>
    </source>
</evidence>
<dbReference type="NCBIfam" id="TIGR00197">
    <property type="entry name" value="yjeF_nterm"/>
    <property type="match status" value="1"/>
</dbReference>
<dbReference type="SUPFAM" id="SSF64153">
    <property type="entry name" value="YjeF N-terminal domain-like"/>
    <property type="match status" value="1"/>
</dbReference>
<evidence type="ECO:0000256" key="15">
    <source>
        <dbReference type="ARBA" id="ARBA00048238"/>
    </source>
</evidence>
<evidence type="ECO:0000259" key="20">
    <source>
        <dbReference type="PROSITE" id="PS51383"/>
    </source>
</evidence>
<dbReference type="PROSITE" id="PS51385">
    <property type="entry name" value="YJEF_N"/>
    <property type="match status" value="1"/>
</dbReference>
<evidence type="ECO:0000256" key="11">
    <source>
        <dbReference type="ARBA" id="ARBA00023235"/>
    </source>
</evidence>
<proteinExistence type="inferred from homology"/>
<feature type="binding site" evidence="18">
    <location>
        <position position="73"/>
    </location>
    <ligand>
        <name>K(+)</name>
        <dbReference type="ChEBI" id="CHEBI:29103"/>
    </ligand>
</feature>
<evidence type="ECO:0000256" key="16">
    <source>
        <dbReference type="ARBA" id="ARBA00049209"/>
    </source>
</evidence>
<keyword evidence="7 17" id="KW-0067">ATP-binding</keyword>
<comment type="catalytic activity">
    <reaction evidence="1 18 19">
        <text>(6R)-NADHX = (6S)-NADHX</text>
        <dbReference type="Rhea" id="RHEA:32215"/>
        <dbReference type="ChEBI" id="CHEBI:64074"/>
        <dbReference type="ChEBI" id="CHEBI:64075"/>
        <dbReference type="EC" id="5.1.99.6"/>
    </reaction>
</comment>
<keyword evidence="8 17" id="KW-0521">NADP</keyword>
<comment type="cofactor">
    <cofactor evidence="18 19">
        <name>K(+)</name>
        <dbReference type="ChEBI" id="CHEBI:29103"/>
    </cofactor>
    <text evidence="18 19">Binds 1 potassium ion per subunit.</text>
</comment>
<keyword evidence="5 18" id="KW-0479">Metal-binding</keyword>
<evidence type="ECO:0000256" key="18">
    <source>
        <dbReference type="HAMAP-Rule" id="MF_01966"/>
    </source>
</evidence>
<comment type="similarity">
    <text evidence="18">Belongs to the NnrE/AIBP family.</text>
</comment>
<evidence type="ECO:0000256" key="7">
    <source>
        <dbReference type="ARBA" id="ARBA00022840"/>
    </source>
</evidence>
<dbReference type="Gene3D" id="3.40.1190.20">
    <property type="match status" value="1"/>
</dbReference>
<evidence type="ECO:0000256" key="8">
    <source>
        <dbReference type="ARBA" id="ARBA00022857"/>
    </source>
</evidence>
<gene>
    <name evidence="17" type="primary">nnrD</name>
    <name evidence="18" type="synonym">nnrE</name>
    <name evidence="22" type="ORF">H8K33_01655</name>
</gene>
<keyword evidence="23" id="KW-1185">Reference proteome</keyword>
<dbReference type="NCBIfam" id="TIGR00196">
    <property type="entry name" value="yjeF_cterm"/>
    <property type="match status" value="1"/>
</dbReference>
<name>A0ABR6XL08_9BURK</name>
<evidence type="ECO:0000256" key="10">
    <source>
        <dbReference type="ARBA" id="ARBA00023027"/>
    </source>
</evidence>
<comment type="similarity">
    <text evidence="4 19">In the C-terminal section; belongs to the NnrD/CARKD family.</text>
</comment>
<comment type="caution">
    <text evidence="22">The sequence shown here is derived from an EMBL/GenBank/DDBJ whole genome shotgun (WGS) entry which is preliminary data.</text>
</comment>
<dbReference type="SUPFAM" id="SSF53613">
    <property type="entry name" value="Ribokinase-like"/>
    <property type="match status" value="1"/>
</dbReference>
<keyword evidence="6 17" id="KW-0547">Nucleotide-binding</keyword>
<feature type="binding site" evidence="18">
    <location>
        <begin position="143"/>
        <end position="149"/>
    </location>
    <ligand>
        <name>(6S)-NADPHX</name>
        <dbReference type="ChEBI" id="CHEBI:64076"/>
    </ligand>
</feature>
<dbReference type="Pfam" id="PF03853">
    <property type="entry name" value="YjeF_N"/>
    <property type="match status" value="1"/>
</dbReference>
<comment type="catalytic activity">
    <reaction evidence="15 17 19">
        <text>(6S)-NADHX + ADP = AMP + phosphate + NADH + H(+)</text>
        <dbReference type="Rhea" id="RHEA:32223"/>
        <dbReference type="ChEBI" id="CHEBI:15378"/>
        <dbReference type="ChEBI" id="CHEBI:43474"/>
        <dbReference type="ChEBI" id="CHEBI:57945"/>
        <dbReference type="ChEBI" id="CHEBI:64074"/>
        <dbReference type="ChEBI" id="CHEBI:456215"/>
        <dbReference type="ChEBI" id="CHEBI:456216"/>
        <dbReference type="EC" id="4.2.1.136"/>
    </reaction>
</comment>
<reference evidence="22 23" key="1">
    <citation type="submission" date="2020-08" db="EMBL/GenBank/DDBJ databases">
        <title>Novel species isolated from subtropical streams in China.</title>
        <authorList>
            <person name="Lu H."/>
        </authorList>
    </citation>
    <scope>NUCLEOTIDE SEQUENCE [LARGE SCALE GENOMIC DNA]</scope>
    <source>
        <strain evidence="22 23">KCTC 52442</strain>
    </source>
</reference>
<keyword evidence="12 17" id="KW-0456">Lyase</keyword>
<keyword evidence="11 18" id="KW-0413">Isomerase</keyword>
<dbReference type="InterPro" id="IPR004443">
    <property type="entry name" value="YjeF_N_dom"/>
</dbReference>
<evidence type="ECO:0000313" key="23">
    <source>
        <dbReference type="Proteomes" id="UP000643610"/>
    </source>
</evidence>
<comment type="function">
    <text evidence="14 19">Bifunctional enzyme that catalyzes the epimerization of the S- and R-forms of NAD(P)HX and the dehydration of the S-form of NAD(P)HX at the expense of ADP, which is converted to AMP. This allows the repair of both epimers of NAD(P)HX, a damaged form of NAD(P)H that is a result of enzymatic or heat-dependent hydration.</text>
</comment>
<keyword evidence="10 17" id="KW-0520">NAD</keyword>
<feature type="domain" description="YjeF C-terminal" evidence="20">
    <location>
        <begin position="244"/>
        <end position="516"/>
    </location>
</feature>
<dbReference type="HAMAP" id="MF_01965">
    <property type="entry name" value="NADHX_dehydratase"/>
    <property type="match status" value="1"/>
</dbReference>
<evidence type="ECO:0000256" key="13">
    <source>
        <dbReference type="ARBA" id="ARBA00023268"/>
    </source>
</evidence>
<dbReference type="EC" id="5.1.99.6" evidence="19"/>
<dbReference type="PIRSF" id="PIRSF017184">
    <property type="entry name" value="Nnr"/>
    <property type="match status" value="1"/>
</dbReference>
<comment type="caution">
    <text evidence="18">Lacks conserved residue(s) required for the propagation of feature annotation.</text>
</comment>
<evidence type="ECO:0000256" key="2">
    <source>
        <dbReference type="ARBA" id="ARBA00000909"/>
    </source>
</evidence>
<dbReference type="EC" id="4.2.1.136" evidence="19"/>
<feature type="binding site" evidence="18">
    <location>
        <position position="176"/>
    </location>
    <ligand>
        <name>(6S)-NADPHX</name>
        <dbReference type="ChEBI" id="CHEBI:64076"/>
    </ligand>
</feature>
<feature type="binding site" evidence="17">
    <location>
        <position position="279"/>
    </location>
    <ligand>
        <name>(6S)-NADPHX</name>
        <dbReference type="ChEBI" id="CHEBI:64076"/>
    </ligand>
</feature>